<evidence type="ECO:0000259" key="2">
    <source>
        <dbReference type="Pfam" id="PF03886"/>
    </source>
</evidence>
<feature type="signal peptide" evidence="1">
    <location>
        <begin position="1"/>
        <end position="19"/>
    </location>
</feature>
<proteinExistence type="predicted"/>
<dbReference type="Proteomes" id="UP000218676">
    <property type="component" value="Chromosome 2"/>
</dbReference>
<sequence>MMKKWLAVAALFLAGCSSAPETNTYLLPAAPQTTMSHVNVSKPMLVVRPVEMASHLNGSGLVYQVSDTKVVEAQNNLWAEAINKQLTRRITDDLRNKQNKFWPTQLTPTLDIAGATRLQVRIDQFNGTYNGIADVAGEWIVMNANGELESVHPFKFKVPLAEPGYNAQVLALSKGVDELTSQIAQQIK</sequence>
<dbReference type="Pfam" id="PF03886">
    <property type="entry name" value="ABC_trans_aux"/>
    <property type="match status" value="1"/>
</dbReference>
<organism evidence="3 4">
    <name type="scientific">Photobacterium damsela subsp. piscicida</name>
    <name type="common">Pasteurella piscicida</name>
    <dbReference type="NCBI Taxonomy" id="38294"/>
    <lineage>
        <taxon>Bacteria</taxon>
        <taxon>Pseudomonadati</taxon>
        <taxon>Pseudomonadota</taxon>
        <taxon>Gammaproteobacteria</taxon>
        <taxon>Vibrionales</taxon>
        <taxon>Vibrionaceae</taxon>
        <taxon>Photobacterium</taxon>
    </lineage>
</organism>
<reference evidence="4" key="1">
    <citation type="submission" date="2017-05" db="EMBL/GenBank/DDBJ databases">
        <title>Whole genome sequence of fish pathogenic bacteria, Photobacterium damselae subsp. piscicida, strain 91-197, isolated from hybrid striped bass (Morone sp.) in USA.</title>
        <authorList>
            <person name="Teru Y."/>
            <person name="Hikima J."/>
            <person name="Kono T."/>
            <person name="Sakai M."/>
            <person name="Takano T."/>
            <person name="Hawke J.P."/>
            <person name="Takeyama H."/>
            <person name="Aoki T."/>
        </authorList>
    </citation>
    <scope>NUCLEOTIDE SEQUENCE [LARGE SCALE GENOMIC DNA]</scope>
    <source>
        <strain evidence="4">91-197</strain>
    </source>
</reference>
<dbReference type="SUPFAM" id="SSF159594">
    <property type="entry name" value="XCC0632-like"/>
    <property type="match status" value="1"/>
</dbReference>
<dbReference type="InterPro" id="IPR005586">
    <property type="entry name" value="ABC_trans_aux"/>
</dbReference>
<dbReference type="RefSeq" id="WP_227000346.1">
    <property type="nucleotide sequence ID" value="NZ_CP184801.1"/>
</dbReference>
<evidence type="ECO:0000313" key="4">
    <source>
        <dbReference type="Proteomes" id="UP000218676"/>
    </source>
</evidence>
<dbReference type="PROSITE" id="PS51257">
    <property type="entry name" value="PROKAR_LIPOPROTEIN"/>
    <property type="match status" value="1"/>
</dbReference>
<evidence type="ECO:0000256" key="1">
    <source>
        <dbReference type="SAM" id="SignalP"/>
    </source>
</evidence>
<feature type="domain" description="ABC-type transport auxiliary lipoprotein component" evidence="2">
    <location>
        <begin position="25"/>
        <end position="184"/>
    </location>
</feature>
<dbReference type="Gene3D" id="3.40.50.10610">
    <property type="entry name" value="ABC-type transport auxiliary lipoprotein component"/>
    <property type="match status" value="1"/>
</dbReference>
<dbReference type="EMBL" id="AP018046">
    <property type="protein sequence ID" value="BAX55542.1"/>
    <property type="molecule type" value="Genomic_DNA"/>
</dbReference>
<evidence type="ECO:0000313" key="3">
    <source>
        <dbReference type="EMBL" id="BAX55542.1"/>
    </source>
</evidence>
<keyword evidence="1" id="KW-0732">Signal</keyword>
<gene>
    <name evidence="3" type="ORF">PDPUS_2_00956</name>
</gene>
<accession>A0AAD1CJB7</accession>
<feature type="chain" id="PRO_5042074128" description="ABC-type transport auxiliary lipoprotein component domain-containing protein" evidence="1">
    <location>
        <begin position="20"/>
        <end position="188"/>
    </location>
</feature>
<name>A0AAD1CJB7_PHODP</name>
<protein>
    <recommendedName>
        <fullName evidence="2">ABC-type transport auxiliary lipoprotein component domain-containing protein</fullName>
    </recommendedName>
</protein>
<dbReference type="AlphaFoldDB" id="A0AAD1CJB7"/>
<dbReference type="GeneID" id="93399817"/>